<feature type="transmembrane region" description="Helical" evidence="1">
    <location>
        <begin position="59"/>
        <end position="80"/>
    </location>
</feature>
<keyword evidence="1" id="KW-1133">Transmembrane helix</keyword>
<dbReference type="EMBL" id="CP009111">
    <property type="protein sequence ID" value="ANS25183.1"/>
    <property type="molecule type" value="Genomic_DNA"/>
</dbReference>
<dbReference type="AlphaFoldDB" id="A0A1B1JXU2"/>
<dbReference type="RefSeq" id="WP_065488704.1">
    <property type="nucleotide sequence ID" value="NZ_CP009111.1"/>
</dbReference>
<dbReference type="PATRIC" id="fig|37919.13.peg.437"/>
<reference evidence="2 3" key="1">
    <citation type="submission" date="2014-07" db="EMBL/GenBank/DDBJ databases">
        <authorList>
            <person name="Zhang J.E."/>
            <person name="Yang H."/>
            <person name="Guo J."/>
            <person name="Deng Z."/>
            <person name="Luo H."/>
            <person name="Luo M."/>
            <person name="Zhao B."/>
        </authorList>
    </citation>
    <scope>NUCLEOTIDE SEQUENCE [LARGE SCALE GENOMIC DNA]</scope>
    <source>
        <strain evidence="2 3">1CP</strain>
    </source>
</reference>
<feature type="transmembrane region" description="Helical" evidence="1">
    <location>
        <begin position="225"/>
        <end position="249"/>
    </location>
</feature>
<gene>
    <name evidence="2" type="ORF">R1CP_02165</name>
</gene>
<protein>
    <submittedName>
        <fullName evidence="2">Uncharacterized protein</fullName>
    </submittedName>
</protein>
<feature type="transmembrane region" description="Helical" evidence="1">
    <location>
        <begin position="113"/>
        <end position="132"/>
    </location>
</feature>
<name>A0A1B1JXU2_RHOOP</name>
<keyword evidence="1" id="KW-0812">Transmembrane</keyword>
<feature type="transmembrane region" description="Helical" evidence="1">
    <location>
        <begin position="318"/>
        <end position="338"/>
    </location>
</feature>
<organism evidence="2 3">
    <name type="scientific">Rhodococcus opacus</name>
    <name type="common">Nocardia opaca</name>
    <dbReference type="NCBI Taxonomy" id="37919"/>
    <lineage>
        <taxon>Bacteria</taxon>
        <taxon>Bacillati</taxon>
        <taxon>Actinomycetota</taxon>
        <taxon>Actinomycetes</taxon>
        <taxon>Mycobacteriales</taxon>
        <taxon>Nocardiaceae</taxon>
        <taxon>Rhodococcus</taxon>
    </lineage>
</organism>
<feature type="transmembrane region" description="Helical" evidence="1">
    <location>
        <begin position="261"/>
        <end position="282"/>
    </location>
</feature>
<evidence type="ECO:0000313" key="2">
    <source>
        <dbReference type="EMBL" id="ANS25183.1"/>
    </source>
</evidence>
<dbReference type="Proteomes" id="UP000186108">
    <property type="component" value="Chromosome"/>
</dbReference>
<feature type="transmembrane region" description="Helical" evidence="1">
    <location>
        <begin position="87"/>
        <end position="107"/>
    </location>
</feature>
<feature type="transmembrane region" description="Helical" evidence="1">
    <location>
        <begin position="294"/>
        <end position="312"/>
    </location>
</feature>
<evidence type="ECO:0000256" key="1">
    <source>
        <dbReference type="SAM" id="Phobius"/>
    </source>
</evidence>
<sequence length="370" mass="39497">MISGFRISGFRNRPHLLRDAQGSGLVEAFVIIGIVTILLTRAYLHLTGYPQVGGSSLHIAHVLWGGLGMVVALVTVFSFLGMKPRVLGVVIGGIGFGLFLDEIGKFVTKSNDYFYRPSVAIMYVVIVVLLLVNRSLHDVRPPTPTEDVANAAAIALGGLDRGLDRARREQALAQLRRAAAAGADEATLTSVRDLLTHCPDRNGRTVPTARELARRATPAFAKGPGMLWTAAVLLTLFSTLGLLSAVITLDDDLRGDEGTDITTVGQLTGSAIAFVLCWAGIVRLRNGKLWPLQFLRAAALVTVLLTEVFDFVAQEFGALLNVAVGLGALVVFSSRIAVTERARALSLDNSAATKLGPLPPREPSSLTVDR</sequence>
<accession>A0A1B1JXU2</accession>
<proteinExistence type="predicted"/>
<evidence type="ECO:0000313" key="3">
    <source>
        <dbReference type="Proteomes" id="UP000186108"/>
    </source>
</evidence>
<feature type="transmembrane region" description="Helical" evidence="1">
    <location>
        <begin position="20"/>
        <end position="39"/>
    </location>
</feature>
<keyword evidence="1" id="KW-0472">Membrane</keyword>